<dbReference type="GO" id="GO:0004523">
    <property type="term" value="F:RNA-DNA hybrid ribonuclease activity"/>
    <property type="evidence" value="ECO:0007669"/>
    <property type="project" value="InterPro"/>
</dbReference>
<gene>
    <name evidence="3" type="ORF">SSX86_016055</name>
</gene>
<proteinExistence type="predicted"/>
<evidence type="ECO:0000256" key="1">
    <source>
        <dbReference type="SAM" id="MobiDB-lite"/>
    </source>
</evidence>
<comment type="caution">
    <text evidence="3">The sequence shown here is derived from an EMBL/GenBank/DDBJ whole genome shotgun (WGS) entry which is preliminary data.</text>
</comment>
<keyword evidence="4" id="KW-1185">Reference proteome</keyword>
<dbReference type="InterPro" id="IPR036397">
    <property type="entry name" value="RNaseH_sf"/>
</dbReference>
<dbReference type="GO" id="GO:0003676">
    <property type="term" value="F:nucleic acid binding"/>
    <property type="evidence" value="ECO:0007669"/>
    <property type="project" value="InterPro"/>
</dbReference>
<evidence type="ECO:0000313" key="3">
    <source>
        <dbReference type="EMBL" id="KAK9064673.1"/>
    </source>
</evidence>
<evidence type="ECO:0000313" key="4">
    <source>
        <dbReference type="Proteomes" id="UP001408789"/>
    </source>
</evidence>
<feature type="compositionally biased region" description="Basic and acidic residues" evidence="1">
    <location>
        <begin position="12"/>
        <end position="22"/>
    </location>
</feature>
<protein>
    <recommendedName>
        <fullName evidence="2">RNase H type-1 domain-containing protein</fullName>
    </recommendedName>
</protein>
<reference evidence="3 4" key="1">
    <citation type="submission" date="2024-04" db="EMBL/GenBank/DDBJ databases">
        <title>The reference genome of an endangered Asteraceae, Deinandra increscens subsp. villosa, native to the Central Coast of California.</title>
        <authorList>
            <person name="Guilliams M."/>
            <person name="Hasenstab-Lehman K."/>
            <person name="Meyer R."/>
            <person name="Mcevoy S."/>
        </authorList>
    </citation>
    <scope>NUCLEOTIDE SEQUENCE [LARGE SCALE GENOMIC DNA]</scope>
    <source>
        <tissue evidence="3">Leaf</tissue>
    </source>
</reference>
<feature type="domain" description="RNase H type-1" evidence="2">
    <location>
        <begin position="96"/>
        <end position="240"/>
    </location>
</feature>
<dbReference type="SUPFAM" id="SSF53098">
    <property type="entry name" value="Ribonuclease H-like"/>
    <property type="match status" value="1"/>
</dbReference>
<accession>A0AAP0D4R0</accession>
<evidence type="ECO:0000259" key="2">
    <source>
        <dbReference type="PROSITE" id="PS50879"/>
    </source>
</evidence>
<feature type="region of interest" description="Disordered" evidence="1">
    <location>
        <begin position="1"/>
        <end position="32"/>
    </location>
</feature>
<dbReference type="CDD" id="cd06222">
    <property type="entry name" value="RNase_H_like"/>
    <property type="match status" value="1"/>
</dbReference>
<dbReference type="InterPro" id="IPR044730">
    <property type="entry name" value="RNase_H-like_dom_plant"/>
</dbReference>
<dbReference type="InterPro" id="IPR002156">
    <property type="entry name" value="RNaseH_domain"/>
</dbReference>
<dbReference type="PROSITE" id="PS50879">
    <property type="entry name" value="RNASE_H_1"/>
    <property type="match status" value="1"/>
</dbReference>
<dbReference type="EMBL" id="JBCNJP010000017">
    <property type="protein sequence ID" value="KAK9064673.1"/>
    <property type="molecule type" value="Genomic_DNA"/>
</dbReference>
<sequence length="267" mass="28511">MGASESTARSNATKEEEERESHPANSSSSDGTSIGAAAAIATAAAGAAVAAWGISKMLSNNPETQETQNSLVNPSHLIESIGSIVASGRSSWSPPPPGRFKLNTDGACRPKYVGNADVQRGPSGYGGILRDHRGKWVQGFIGFIGESDCLTSEFHGILKGLEVLDKLNLKMAILETDSQAAYEWVTRRGDGYGKSEIVRASWPMIMKCRQLADKNGIAINLVHGENANKCADKLANMGIARGEEYVEIKFLPDGLRFLVEKDAELCG</sequence>
<organism evidence="3 4">
    <name type="scientific">Deinandra increscens subsp. villosa</name>
    <dbReference type="NCBI Taxonomy" id="3103831"/>
    <lineage>
        <taxon>Eukaryota</taxon>
        <taxon>Viridiplantae</taxon>
        <taxon>Streptophyta</taxon>
        <taxon>Embryophyta</taxon>
        <taxon>Tracheophyta</taxon>
        <taxon>Spermatophyta</taxon>
        <taxon>Magnoliopsida</taxon>
        <taxon>eudicotyledons</taxon>
        <taxon>Gunneridae</taxon>
        <taxon>Pentapetalae</taxon>
        <taxon>asterids</taxon>
        <taxon>campanulids</taxon>
        <taxon>Asterales</taxon>
        <taxon>Asteraceae</taxon>
        <taxon>Asteroideae</taxon>
        <taxon>Heliantheae alliance</taxon>
        <taxon>Madieae</taxon>
        <taxon>Madiinae</taxon>
        <taxon>Deinandra</taxon>
    </lineage>
</organism>
<dbReference type="AlphaFoldDB" id="A0AAP0D4R0"/>
<dbReference type="InterPro" id="IPR053151">
    <property type="entry name" value="RNase_H-like"/>
</dbReference>
<name>A0AAP0D4R0_9ASTR</name>
<dbReference type="Proteomes" id="UP001408789">
    <property type="component" value="Unassembled WGS sequence"/>
</dbReference>
<dbReference type="Pfam" id="PF13456">
    <property type="entry name" value="RVT_3"/>
    <property type="match status" value="1"/>
</dbReference>
<dbReference type="PANTHER" id="PTHR47723:SF23">
    <property type="entry name" value="REVERSE TRANSCRIPTASE-LIKE PROTEIN"/>
    <property type="match status" value="1"/>
</dbReference>
<dbReference type="InterPro" id="IPR012337">
    <property type="entry name" value="RNaseH-like_sf"/>
</dbReference>
<dbReference type="PANTHER" id="PTHR47723">
    <property type="entry name" value="OS05G0353850 PROTEIN"/>
    <property type="match status" value="1"/>
</dbReference>
<dbReference type="Gene3D" id="3.30.420.10">
    <property type="entry name" value="Ribonuclease H-like superfamily/Ribonuclease H"/>
    <property type="match status" value="1"/>
</dbReference>
<feature type="compositionally biased region" description="Polar residues" evidence="1">
    <location>
        <begin position="1"/>
        <end position="11"/>
    </location>
</feature>